<dbReference type="InterPro" id="IPR003497">
    <property type="entry name" value="BRO_N_domain"/>
</dbReference>
<proteinExistence type="predicted"/>
<dbReference type="Pfam" id="PF13310">
    <property type="entry name" value="Virulence_RhuM"/>
    <property type="match status" value="1"/>
</dbReference>
<dbReference type="InterPro" id="IPR003812">
    <property type="entry name" value="Fido"/>
</dbReference>
<dbReference type="SUPFAM" id="SSF140931">
    <property type="entry name" value="Fic-like"/>
    <property type="match status" value="1"/>
</dbReference>
<dbReference type="Pfam" id="PF02661">
    <property type="entry name" value="Fic"/>
    <property type="match status" value="1"/>
</dbReference>
<feature type="domain" description="Bro-N" evidence="2">
    <location>
        <begin position="8"/>
        <end position="119"/>
    </location>
</feature>
<evidence type="ECO:0000313" key="4">
    <source>
        <dbReference type="Proteomes" id="UP000034665"/>
    </source>
</evidence>
<dbReference type="PROSITE" id="PS51459">
    <property type="entry name" value="FIDO"/>
    <property type="match status" value="1"/>
</dbReference>
<organism evidence="3 4">
    <name type="scientific">Candidatus Wolfebacteria bacterium GW2011_GWC2_39_22</name>
    <dbReference type="NCBI Taxonomy" id="1619013"/>
    <lineage>
        <taxon>Bacteria</taxon>
        <taxon>Candidatus Wolfeibacteriota</taxon>
    </lineage>
</organism>
<feature type="domain" description="Fido" evidence="1">
    <location>
        <begin position="183"/>
        <end position="322"/>
    </location>
</feature>
<dbReference type="PROSITE" id="PS51750">
    <property type="entry name" value="BRO_N"/>
    <property type="match status" value="1"/>
</dbReference>
<dbReference type="EMBL" id="LBWR01000001">
    <property type="protein sequence ID" value="KKR12574.1"/>
    <property type="molecule type" value="Genomic_DNA"/>
</dbReference>
<comment type="caution">
    <text evidence="3">The sequence shown here is derived from an EMBL/GenBank/DDBJ whole genome shotgun (WGS) entry which is preliminary data.</text>
</comment>
<protein>
    <submittedName>
        <fullName evidence="3">RhuM</fullName>
    </submittedName>
</protein>
<dbReference type="PANTHER" id="PTHR35810:SF1">
    <property type="entry name" value="CYTOPLASMIC PROTEIN"/>
    <property type="match status" value="1"/>
</dbReference>
<gene>
    <name evidence="3" type="ORF">UT41_C0001G0118</name>
</gene>
<reference evidence="3 4" key="1">
    <citation type="journal article" date="2015" name="Nature">
        <title>rRNA introns, odd ribosomes, and small enigmatic genomes across a large radiation of phyla.</title>
        <authorList>
            <person name="Brown C.T."/>
            <person name="Hug L.A."/>
            <person name="Thomas B.C."/>
            <person name="Sharon I."/>
            <person name="Castelle C.J."/>
            <person name="Singh A."/>
            <person name="Wilkins M.J."/>
            <person name="Williams K.H."/>
            <person name="Banfield J.F."/>
        </authorList>
    </citation>
    <scope>NUCLEOTIDE SEQUENCE [LARGE SCALE GENOMIC DNA]</scope>
</reference>
<accession>A0A0G0N8R6</accession>
<evidence type="ECO:0000259" key="2">
    <source>
        <dbReference type="PROSITE" id="PS51750"/>
    </source>
</evidence>
<dbReference type="InterPro" id="IPR053737">
    <property type="entry name" value="Type_II_TA_Toxin"/>
</dbReference>
<dbReference type="AlphaFoldDB" id="A0A0G0N8R6"/>
<dbReference type="PANTHER" id="PTHR35810">
    <property type="entry name" value="CYTOPLASMIC PROTEIN-RELATED"/>
    <property type="match status" value="1"/>
</dbReference>
<dbReference type="Proteomes" id="UP000034665">
    <property type="component" value="Unassembled WGS sequence"/>
</dbReference>
<dbReference type="InterPro" id="IPR036597">
    <property type="entry name" value="Fido-like_dom_sf"/>
</dbReference>
<dbReference type="STRING" id="1619013.UT41_C0001G0118"/>
<sequence length="323" mass="35742">MAKNIVPQNKIAIYQTQKGALELQSDIKNETIWATQADISNLFGKSQSVVSRHIASILRSGEIDKKSNMHKMHITNIDKPVIYYSLDMVLAVGYRTNSAKAIAFRQWATKTLRSYIVDGYAINRSRVQNNYDSFLQAIADVKALLPSGTIIDNESVLELITLFSDTWLSLEAYDTDRLATNGSTKKEVTLTAVALAKALGNLKSELVSKGEATDIFGADRYKDSIAGIVGDVMQSFGGKPVYVTVEERAAHLLYFIVKNHPFTDGNKRSGAYAFIWYLQKAGILNKTRITPPALTALTLLVAESESKSKDRTISLILQLLKTK</sequence>
<evidence type="ECO:0000313" key="3">
    <source>
        <dbReference type="EMBL" id="KKR12574.1"/>
    </source>
</evidence>
<dbReference type="InterPro" id="IPR011204">
    <property type="entry name" value="Virulence_RhuM-like"/>
</dbReference>
<name>A0A0G0N8R6_9BACT</name>
<evidence type="ECO:0000259" key="1">
    <source>
        <dbReference type="PROSITE" id="PS51459"/>
    </source>
</evidence>
<dbReference type="Gene3D" id="1.20.120.1870">
    <property type="entry name" value="Fic/DOC protein, Fido domain"/>
    <property type="match status" value="1"/>
</dbReference>